<proteinExistence type="predicted"/>
<dbReference type="Pfam" id="PF17919">
    <property type="entry name" value="RT_RNaseH_2"/>
    <property type="match status" value="1"/>
</dbReference>
<dbReference type="FunFam" id="3.30.70.270:FF:000020">
    <property type="entry name" value="Transposon Tf2-6 polyprotein-like Protein"/>
    <property type="match status" value="1"/>
</dbReference>
<evidence type="ECO:0000313" key="4">
    <source>
        <dbReference type="Proteomes" id="UP001374535"/>
    </source>
</evidence>
<accession>A0AAQ3RFN0</accession>
<dbReference type="Pfam" id="PF00078">
    <property type="entry name" value="RVT_1"/>
    <property type="match status" value="1"/>
</dbReference>
<dbReference type="InterPro" id="IPR041577">
    <property type="entry name" value="RT_RNaseH_2"/>
</dbReference>
<dbReference type="Gene3D" id="3.10.20.370">
    <property type="match status" value="1"/>
</dbReference>
<dbReference type="PANTHER" id="PTHR37984:SF5">
    <property type="entry name" value="PROTEIN NYNRIN-LIKE"/>
    <property type="match status" value="1"/>
</dbReference>
<dbReference type="InterPro" id="IPR050951">
    <property type="entry name" value="Retrovirus_Pol_polyprotein"/>
</dbReference>
<feature type="domain" description="Reverse transcriptase" evidence="2">
    <location>
        <begin position="2"/>
        <end position="181"/>
    </location>
</feature>
<sequence>MLNDGIISPSNSPFSSPIILVKKKDGTWRFCIDYRALNAITIKDSFPIPTVDELIDELYGARFFSKIDLRSGYHQILVKEEDRCKTTFRTHQGYYEWLVMPFGLTNAPTTFQSLMNDVFKGLLRKSVLVFFDDILVYSSSWTMHLQHLEAVLKLLQQHKLFVKLSKCLFGLNQIDYLGHILCGEGVAMDKLKIQAVIDWPIPTTLKQLRGFLGLTSYYRRFIKGYASIAASLTNLLKKDSFGWDDTATTAFQELKKRIIAAPVLALPNFSKPFILETDASGHDIGAVLSQDCHPIAYFSKKLSPRMQKQSVYTREFYAISEAIAKLKHYLLGHKFIIRTDQKSLRSLNDQSLQTPEQQTWLPKLLGYDFTIEYKPDKENIPADSLSRSFMALCLIHSTFIENLRKAQLEDPDIAAIVQKCSSNSPPGPHYTLQDTLLL</sequence>
<dbReference type="PROSITE" id="PS50878">
    <property type="entry name" value="RT_POL"/>
    <property type="match status" value="1"/>
</dbReference>
<dbReference type="Proteomes" id="UP001374535">
    <property type="component" value="Chromosome 11"/>
</dbReference>
<dbReference type="Gene3D" id="3.10.10.10">
    <property type="entry name" value="HIV Type 1 Reverse Transcriptase, subunit A, domain 1"/>
    <property type="match status" value="1"/>
</dbReference>
<dbReference type="InterPro" id="IPR043502">
    <property type="entry name" value="DNA/RNA_pol_sf"/>
</dbReference>
<dbReference type="InterPro" id="IPR000477">
    <property type="entry name" value="RT_dom"/>
</dbReference>
<keyword evidence="1" id="KW-0511">Multifunctional enzyme</keyword>
<keyword evidence="4" id="KW-1185">Reference proteome</keyword>
<evidence type="ECO:0000313" key="3">
    <source>
        <dbReference type="EMBL" id="WVY92216.1"/>
    </source>
</evidence>
<name>A0AAQ3RFN0_VIGMU</name>
<reference evidence="3 4" key="1">
    <citation type="journal article" date="2023" name="Life. Sci Alliance">
        <title>Evolutionary insights into 3D genome organization and epigenetic landscape of Vigna mungo.</title>
        <authorList>
            <person name="Junaid A."/>
            <person name="Singh B."/>
            <person name="Bhatia S."/>
        </authorList>
    </citation>
    <scope>NUCLEOTIDE SEQUENCE [LARGE SCALE GENOMIC DNA]</scope>
    <source>
        <strain evidence="3">Urdbean</strain>
    </source>
</reference>
<dbReference type="InterPro" id="IPR043128">
    <property type="entry name" value="Rev_trsase/Diguanyl_cyclase"/>
</dbReference>
<dbReference type="CDD" id="cd01647">
    <property type="entry name" value="RT_LTR"/>
    <property type="match status" value="1"/>
</dbReference>
<organism evidence="3 4">
    <name type="scientific">Vigna mungo</name>
    <name type="common">Black gram</name>
    <name type="synonym">Phaseolus mungo</name>
    <dbReference type="NCBI Taxonomy" id="3915"/>
    <lineage>
        <taxon>Eukaryota</taxon>
        <taxon>Viridiplantae</taxon>
        <taxon>Streptophyta</taxon>
        <taxon>Embryophyta</taxon>
        <taxon>Tracheophyta</taxon>
        <taxon>Spermatophyta</taxon>
        <taxon>Magnoliopsida</taxon>
        <taxon>eudicotyledons</taxon>
        <taxon>Gunneridae</taxon>
        <taxon>Pentapetalae</taxon>
        <taxon>rosids</taxon>
        <taxon>fabids</taxon>
        <taxon>Fabales</taxon>
        <taxon>Fabaceae</taxon>
        <taxon>Papilionoideae</taxon>
        <taxon>50 kb inversion clade</taxon>
        <taxon>NPAAA clade</taxon>
        <taxon>indigoferoid/millettioid clade</taxon>
        <taxon>Phaseoleae</taxon>
        <taxon>Vigna</taxon>
    </lineage>
</organism>
<dbReference type="SUPFAM" id="SSF56672">
    <property type="entry name" value="DNA/RNA polymerases"/>
    <property type="match status" value="1"/>
</dbReference>
<dbReference type="GO" id="GO:0003824">
    <property type="term" value="F:catalytic activity"/>
    <property type="evidence" value="ECO:0007669"/>
    <property type="project" value="UniProtKB-KW"/>
</dbReference>
<dbReference type="Gene3D" id="3.30.70.270">
    <property type="match status" value="2"/>
</dbReference>
<dbReference type="CDD" id="cd09274">
    <property type="entry name" value="RNase_HI_RT_Ty3"/>
    <property type="match status" value="1"/>
</dbReference>
<dbReference type="EMBL" id="CP144690">
    <property type="protein sequence ID" value="WVY92216.1"/>
    <property type="molecule type" value="Genomic_DNA"/>
</dbReference>
<gene>
    <name evidence="3" type="ORF">V8G54_037730</name>
</gene>
<dbReference type="PANTHER" id="PTHR37984">
    <property type="entry name" value="PROTEIN CBG26694"/>
    <property type="match status" value="1"/>
</dbReference>
<evidence type="ECO:0000256" key="1">
    <source>
        <dbReference type="ARBA" id="ARBA00023268"/>
    </source>
</evidence>
<protein>
    <recommendedName>
        <fullName evidence="2">Reverse transcriptase domain-containing protein</fullName>
    </recommendedName>
</protein>
<dbReference type="AlphaFoldDB" id="A0AAQ3RFN0"/>
<dbReference type="FunFam" id="3.10.20.370:FF:000001">
    <property type="entry name" value="Retrovirus-related Pol polyprotein from transposon 17.6-like protein"/>
    <property type="match status" value="1"/>
</dbReference>
<evidence type="ECO:0000259" key="2">
    <source>
        <dbReference type="PROSITE" id="PS50878"/>
    </source>
</evidence>